<organism evidence="2 3">
    <name type="scientific">Emericellopsis cladophorae</name>
    <dbReference type="NCBI Taxonomy" id="2686198"/>
    <lineage>
        <taxon>Eukaryota</taxon>
        <taxon>Fungi</taxon>
        <taxon>Dikarya</taxon>
        <taxon>Ascomycota</taxon>
        <taxon>Pezizomycotina</taxon>
        <taxon>Sordariomycetes</taxon>
        <taxon>Hypocreomycetidae</taxon>
        <taxon>Hypocreales</taxon>
        <taxon>Bionectriaceae</taxon>
        <taxon>Emericellopsis</taxon>
    </lineage>
</organism>
<dbReference type="Pfam" id="PF00069">
    <property type="entry name" value="Pkinase"/>
    <property type="match status" value="1"/>
</dbReference>
<dbReference type="InterPro" id="IPR011009">
    <property type="entry name" value="Kinase-like_dom_sf"/>
</dbReference>
<dbReference type="CDD" id="cd00180">
    <property type="entry name" value="PKc"/>
    <property type="match status" value="1"/>
</dbReference>
<dbReference type="GeneID" id="75834987"/>
<keyword evidence="2" id="KW-0808">Transferase</keyword>
<keyword evidence="3" id="KW-1185">Reference proteome</keyword>
<feature type="domain" description="Protein kinase" evidence="1">
    <location>
        <begin position="142"/>
        <end position="500"/>
    </location>
</feature>
<reference evidence="2" key="1">
    <citation type="journal article" date="2021" name="J Fungi (Basel)">
        <title>Genomic and Metabolomic Analyses of the Marine Fungus Emericellopsis cladophorae: Insights into Saltwater Adaptability Mechanisms and Its Biosynthetic Potential.</title>
        <authorList>
            <person name="Goncalves M.F.M."/>
            <person name="Hilario S."/>
            <person name="Van de Peer Y."/>
            <person name="Esteves A.C."/>
            <person name="Alves A."/>
        </authorList>
    </citation>
    <scope>NUCLEOTIDE SEQUENCE</scope>
    <source>
        <strain evidence="2">MUM 19.33</strain>
    </source>
</reference>
<dbReference type="Proteomes" id="UP001055219">
    <property type="component" value="Unassembled WGS sequence"/>
</dbReference>
<evidence type="ECO:0000313" key="3">
    <source>
        <dbReference type="Proteomes" id="UP001055219"/>
    </source>
</evidence>
<dbReference type="AlphaFoldDB" id="A0A9P9XZ60"/>
<keyword evidence="2" id="KW-0418">Kinase</keyword>
<evidence type="ECO:0000259" key="1">
    <source>
        <dbReference type="PROSITE" id="PS50011"/>
    </source>
</evidence>
<dbReference type="PANTHER" id="PTHR37542:SF3">
    <property type="entry name" value="PRION-INHIBITION AND PROPAGATION HELO DOMAIN-CONTAINING PROTEIN"/>
    <property type="match status" value="1"/>
</dbReference>
<name>A0A9P9XZ60_9HYPO</name>
<gene>
    <name evidence="2" type="ORF">J7T54_008516</name>
</gene>
<accession>A0A9P9XZ60</accession>
<dbReference type="PROSITE" id="PS50011">
    <property type="entry name" value="PROTEIN_KINASE_DOM"/>
    <property type="match status" value="1"/>
</dbReference>
<dbReference type="RefSeq" id="XP_051361454.1">
    <property type="nucleotide sequence ID" value="XM_051507325.1"/>
</dbReference>
<dbReference type="PANTHER" id="PTHR37542">
    <property type="entry name" value="HELO DOMAIN-CONTAINING PROTEIN-RELATED"/>
    <property type="match status" value="1"/>
</dbReference>
<dbReference type="InterPro" id="IPR000719">
    <property type="entry name" value="Prot_kinase_dom"/>
</dbReference>
<dbReference type="EMBL" id="JAGIXG020000030">
    <property type="protein sequence ID" value="KAI6780598.1"/>
    <property type="molecule type" value="Genomic_DNA"/>
</dbReference>
<sequence>MDRRPGLQALWVQMENNRVAALGGRSFVPPSSLPTIFTRAAVAAAVRELACSTEDRIGLTDDILRDGVLTFAMLISIRQPDHVVAFRRMRCLNRRPLDEENARKLLGDHAPSFLREQWVFQPYYFRRGHDVEIAPLEILPFIRSVDSQTSGGFGDIDKLEIHPALQDFYPSATGGVLVVRKTLRRVATVSEERRMAMYQNEKRCLRLINHPPHPHIVPLLSAYVYEGNCCMLFPLLEMDLKAFLERPTPYGRFRWSFTYFSALCGLASALAQVHNVQVSLEGDHVDLEGIGYHHDLRPANILVNAHSFLLADFGMGRIRVADDGSETPFKALSGDYVAPECMDERSFAGLGVGRAVDVWAFGCLVLEVMVYSYLGTSGLTRFRQERLTPGPSGFITDTFFHDGRGNIKQVVKEWIDVVAAQGHSTVGVLLQRLALSTLKPVQERPTSSMVCRCLSRINLDAHFSAAYDILAATVDEEARTDDRGSLMKMWFERERLHAFGVVLGLLTEATELAIPKFAELHGEKCVQILLEIFQKLSRPPGSGEHVETSSRLELGVAEETMDQLTVEPGDNGETLLEDEIQRLVQDLWFLLSSMESRKAERLWIHSMLDATSCVEKLDRMGQVLRSRRPAAYQQSAAMVTMKKIRLQMVNELTQEGDLGRLELQGDDIPQVDDQAALGHLMGVDRHGERVFVEVVHYDPSWDRIPPAERTVVMAQKAMGFNAKPKPSNLRVLDCVGFFENGNSSGSAGFSFVYQFPESIRTPDSTPSQGQRALMTLHQLLLLSAKKMRTDQHSTQPLLGDKFRLASLLAGFLGEFHGIGWLHENLHSNNVVFFEYEKDVENHGISAATSSTLCQPFVVGLDKVRPGGESWHTQGPAEHTDFPDYRHPDYQHTERFRVGYDYYSLGIMLLEIGLWTPLVAIAGRNQFSTLSPHKLRAMLVDRYLPRLGYRMGFTYQAVVDRLLSDKLDPEPRRQVPDAVAESKAFSAFMKQVIDPLEQLANGSI</sequence>
<dbReference type="Gene3D" id="1.10.510.10">
    <property type="entry name" value="Transferase(Phosphotransferase) domain 1"/>
    <property type="match status" value="2"/>
</dbReference>
<proteinExistence type="predicted"/>
<dbReference type="GO" id="GO:0005524">
    <property type="term" value="F:ATP binding"/>
    <property type="evidence" value="ECO:0007669"/>
    <property type="project" value="InterPro"/>
</dbReference>
<dbReference type="SUPFAM" id="SSF56112">
    <property type="entry name" value="Protein kinase-like (PK-like)"/>
    <property type="match status" value="1"/>
</dbReference>
<evidence type="ECO:0000313" key="2">
    <source>
        <dbReference type="EMBL" id="KAI6780598.1"/>
    </source>
</evidence>
<reference evidence="2" key="2">
    <citation type="submission" date="2022-07" db="EMBL/GenBank/DDBJ databases">
        <authorList>
            <person name="Goncalves M.F.M."/>
            <person name="Hilario S."/>
            <person name="Van De Peer Y."/>
            <person name="Esteves A.C."/>
            <person name="Alves A."/>
        </authorList>
    </citation>
    <scope>NUCLEOTIDE SEQUENCE</scope>
    <source>
        <strain evidence="2">MUM 19.33</strain>
    </source>
</reference>
<comment type="caution">
    <text evidence="2">The sequence shown here is derived from an EMBL/GenBank/DDBJ whole genome shotgun (WGS) entry which is preliminary data.</text>
</comment>
<protein>
    <submittedName>
        <fullName evidence="2">Kinase-like protein</fullName>
    </submittedName>
</protein>
<dbReference type="GO" id="GO:0004672">
    <property type="term" value="F:protein kinase activity"/>
    <property type="evidence" value="ECO:0007669"/>
    <property type="project" value="InterPro"/>
</dbReference>
<dbReference type="OrthoDB" id="4062651at2759"/>